<gene>
    <name evidence="2" type="ORF">O0554_23390</name>
</gene>
<dbReference type="EMBL" id="JAPTNE010000043">
    <property type="protein sequence ID" value="MCZ0809812.1"/>
    <property type="molecule type" value="Genomic_DNA"/>
</dbReference>
<protein>
    <submittedName>
        <fullName evidence="2">Uncharacterized protein</fullName>
    </submittedName>
</protein>
<evidence type="ECO:0000313" key="3">
    <source>
        <dbReference type="Proteomes" id="UP001077662"/>
    </source>
</evidence>
<name>A0AAP3DKR2_BRELA</name>
<evidence type="ECO:0000313" key="2">
    <source>
        <dbReference type="EMBL" id="MCZ0809812.1"/>
    </source>
</evidence>
<proteinExistence type="predicted"/>
<reference evidence="2" key="1">
    <citation type="submission" date="2022-09" db="EMBL/GenBank/DDBJ databases">
        <title>Genome analysis and characterization of larvicidal activity of Brevibacillus strains.</title>
        <authorList>
            <person name="Patrusheva E.V."/>
            <person name="Izotova A.O."/>
            <person name="Toshchakov S.V."/>
            <person name="Sineoky S.P."/>
        </authorList>
    </citation>
    <scope>NUCLEOTIDE SEQUENCE</scope>
    <source>
        <strain evidence="2">VKPM_B-13247</strain>
    </source>
</reference>
<dbReference type="RefSeq" id="WP_258434747.1">
    <property type="nucleotide sequence ID" value="NZ_JANSGW010000043.1"/>
</dbReference>
<keyword evidence="1" id="KW-0732">Signal</keyword>
<feature type="signal peptide" evidence="1">
    <location>
        <begin position="1"/>
        <end position="24"/>
    </location>
</feature>
<organism evidence="2 3">
    <name type="scientific">Brevibacillus laterosporus</name>
    <name type="common">Bacillus laterosporus</name>
    <dbReference type="NCBI Taxonomy" id="1465"/>
    <lineage>
        <taxon>Bacteria</taxon>
        <taxon>Bacillati</taxon>
        <taxon>Bacillota</taxon>
        <taxon>Bacilli</taxon>
        <taxon>Bacillales</taxon>
        <taxon>Paenibacillaceae</taxon>
        <taxon>Brevibacillus</taxon>
    </lineage>
</organism>
<dbReference type="Proteomes" id="UP001077662">
    <property type="component" value="Unassembled WGS sequence"/>
</dbReference>
<dbReference type="AlphaFoldDB" id="A0AAP3DKR2"/>
<sequence>MKKLLVSLSTFALVVGALALPASAMPQMTTTTSKSVQPYATYTLPTPWIKHFIAPNDVSGGDTLTFSSHDEHGLNIKVKGSTQNLKVKISHAGDTIDTPFPSSGSGFFKVKGNTTTVYFYNKGGTQKNIEVRYTQ</sequence>
<feature type="chain" id="PRO_5042878242" evidence="1">
    <location>
        <begin position="25"/>
        <end position="135"/>
    </location>
</feature>
<evidence type="ECO:0000256" key="1">
    <source>
        <dbReference type="SAM" id="SignalP"/>
    </source>
</evidence>
<accession>A0AAP3DKR2</accession>
<comment type="caution">
    <text evidence="2">The sequence shown here is derived from an EMBL/GenBank/DDBJ whole genome shotgun (WGS) entry which is preliminary data.</text>
</comment>